<dbReference type="GO" id="GO:0016020">
    <property type="term" value="C:membrane"/>
    <property type="evidence" value="ECO:0007669"/>
    <property type="project" value="UniProtKB-SubCell"/>
</dbReference>
<keyword evidence="2" id="KW-0813">Transport</keyword>
<dbReference type="SUPFAM" id="SSF52540">
    <property type="entry name" value="P-loop containing nucleoside triphosphate hydrolases"/>
    <property type="match status" value="1"/>
</dbReference>
<dbReference type="Proteomes" id="UP000192501">
    <property type="component" value="Unassembled WGS sequence"/>
</dbReference>
<feature type="transmembrane region" description="Helical" evidence="6">
    <location>
        <begin position="328"/>
        <end position="348"/>
    </location>
</feature>
<dbReference type="PANTHER" id="PTHR48041:SF139">
    <property type="entry name" value="PROTEIN SCARLET"/>
    <property type="match status" value="1"/>
</dbReference>
<feature type="transmembrane region" description="Helical" evidence="6">
    <location>
        <begin position="691"/>
        <end position="714"/>
    </location>
</feature>
<dbReference type="PANTHER" id="PTHR48041">
    <property type="entry name" value="ABC TRANSPORTER G FAMILY MEMBER 28"/>
    <property type="match status" value="1"/>
</dbReference>
<dbReference type="Gene3D" id="3.40.50.300">
    <property type="entry name" value="P-loop containing nucleotide triphosphate hydrolases"/>
    <property type="match status" value="1"/>
</dbReference>
<organism evidence="8 9">
    <name type="scientific">Hepatospora eriocheir</name>
    <dbReference type="NCBI Taxonomy" id="1081669"/>
    <lineage>
        <taxon>Eukaryota</taxon>
        <taxon>Fungi</taxon>
        <taxon>Fungi incertae sedis</taxon>
        <taxon>Microsporidia</taxon>
        <taxon>Hepatosporidae</taxon>
        <taxon>Hepatospora</taxon>
    </lineage>
</organism>
<evidence type="ECO:0000256" key="5">
    <source>
        <dbReference type="ARBA" id="ARBA00023136"/>
    </source>
</evidence>
<dbReference type="AlphaFoldDB" id="A0A1X0QLG8"/>
<proteinExistence type="predicted"/>
<dbReference type="InterPro" id="IPR003439">
    <property type="entry name" value="ABC_transporter-like_ATP-bd"/>
</dbReference>
<keyword evidence="3 6" id="KW-0812">Transmembrane</keyword>
<dbReference type="VEuPathDB" id="MicrosporidiaDB:A0H76_1372"/>
<protein>
    <submittedName>
        <fullName evidence="8">ABCGC</fullName>
    </submittedName>
</protein>
<comment type="subcellular location">
    <subcellularLocation>
        <location evidence="1">Membrane</location>
        <topology evidence="1">Multi-pass membrane protein</topology>
    </subcellularLocation>
</comment>
<dbReference type="InterPro" id="IPR050352">
    <property type="entry name" value="ABCG_transporters"/>
</dbReference>
<evidence type="ECO:0000256" key="2">
    <source>
        <dbReference type="ARBA" id="ARBA00022448"/>
    </source>
</evidence>
<evidence type="ECO:0000313" key="9">
    <source>
        <dbReference type="Proteomes" id="UP000192501"/>
    </source>
</evidence>
<dbReference type="GO" id="GO:0005524">
    <property type="term" value="F:ATP binding"/>
    <property type="evidence" value="ECO:0007669"/>
    <property type="project" value="InterPro"/>
</dbReference>
<evidence type="ECO:0000256" key="1">
    <source>
        <dbReference type="ARBA" id="ARBA00004141"/>
    </source>
</evidence>
<feature type="transmembrane region" description="Helical" evidence="6">
    <location>
        <begin position="735"/>
        <end position="753"/>
    </location>
</feature>
<evidence type="ECO:0000313" key="8">
    <source>
        <dbReference type="EMBL" id="ORE00631.1"/>
    </source>
</evidence>
<dbReference type="EMBL" id="LTAI01000003">
    <property type="protein sequence ID" value="ORE00631.1"/>
    <property type="molecule type" value="Genomic_DNA"/>
</dbReference>
<dbReference type="PROSITE" id="PS50893">
    <property type="entry name" value="ABC_TRANSPORTER_2"/>
    <property type="match status" value="1"/>
</dbReference>
<sequence length="790" mass="92872">MNQKADVTTKLSYEANIKSSNKKTVILEEVYGSVCTGEVTGVMGPSGAGKSSLFDFLSKQYSKTKVMNGKIFINNEEMSINYLNQHLSYKSQFTPSLSKLKVIEHIKFQLCMENIKITKETLEYIDKTLLAYDMLDKKQSLLDTLSSGEMERISTISSVLLGMPFQLYDEPLSNLDVCTAHRMLEDLRNTAKNDNKAIVITIHQPNPETLSYFDRLMVLSKHGVIYHGKTKEYPEYFEKNFNVSVTTAEDLIELCYIIDNNVLLREKILETCKKNFILEQESQKNIEYEPLPVLRKRPKIKFMISYYLFINLWRVFKSNFSNLKLYSLITQILTVLIALVSYLVNLYIKDENDNIFTLICWCFYVALHYITFDKPIVENIKEDKISKFVKNNDPLMFIYNINDVFLKIVLHEFLQNKDFSIEEITNLSDSDKALISPFFLQLINYFKNIEKRFKGIPSKEDLSNITVYDFVPETTNSKVKLSNLTIKDLIFEETKISDIFENNHFKKMRNFIRNELPSIDIFEKLGIEENFKLADLKAPELLLSECRSPDIRFIYITNFISYLKNDNLIMVFAFFIIFIVISFMVLRIDSYFLDLIDFDKNIIHTLFYYVKNSRINLFEMIFYMTISIAPFALIPNFILFIPLFGIFYNRSFLNLLLVIFISIMSLGFTLLKSEFYTNLFELLFYINPDVFLLFKYFKYFIVITGSVVFTKFSYNIDDYFTLRNDFKVSDIFEKCTLFIAEILIKRLILPFIIKDYKGMFLMLMPFVLEFLIAFFILPVLFYFIIKLINS</sequence>
<evidence type="ECO:0000256" key="4">
    <source>
        <dbReference type="ARBA" id="ARBA00022989"/>
    </source>
</evidence>
<comment type="caution">
    <text evidence="8">The sequence shown here is derived from an EMBL/GenBank/DDBJ whole genome shotgun (WGS) entry which is preliminary data.</text>
</comment>
<feature type="domain" description="ABC transporter" evidence="7">
    <location>
        <begin position="11"/>
        <end position="246"/>
    </location>
</feature>
<feature type="transmembrane region" description="Helical" evidence="6">
    <location>
        <begin position="620"/>
        <end position="645"/>
    </location>
</feature>
<dbReference type="GO" id="GO:0042626">
    <property type="term" value="F:ATPase-coupled transmembrane transporter activity"/>
    <property type="evidence" value="ECO:0007669"/>
    <property type="project" value="TreeGrafter"/>
</dbReference>
<keyword evidence="5 6" id="KW-0472">Membrane</keyword>
<evidence type="ECO:0000256" key="3">
    <source>
        <dbReference type="ARBA" id="ARBA00022692"/>
    </source>
</evidence>
<dbReference type="Pfam" id="PF00005">
    <property type="entry name" value="ABC_tran"/>
    <property type="match status" value="1"/>
</dbReference>
<evidence type="ECO:0000259" key="7">
    <source>
        <dbReference type="PROSITE" id="PS50893"/>
    </source>
</evidence>
<gene>
    <name evidence="8" type="primary">ABCGC</name>
    <name evidence="8" type="ORF">A0H76_1372</name>
</gene>
<feature type="transmembrane region" description="Helical" evidence="6">
    <location>
        <begin position="652"/>
        <end position="671"/>
    </location>
</feature>
<dbReference type="VEuPathDB" id="MicrosporidiaDB:HERIO_1965"/>
<dbReference type="GO" id="GO:0016887">
    <property type="term" value="F:ATP hydrolysis activity"/>
    <property type="evidence" value="ECO:0007669"/>
    <property type="project" value="InterPro"/>
</dbReference>
<accession>A0A1X0QLG8</accession>
<evidence type="ECO:0000256" key="6">
    <source>
        <dbReference type="SAM" id="Phobius"/>
    </source>
</evidence>
<feature type="transmembrane region" description="Helical" evidence="6">
    <location>
        <begin position="354"/>
        <end position="372"/>
    </location>
</feature>
<reference evidence="8 9" key="1">
    <citation type="journal article" date="2017" name="Environ. Microbiol.">
        <title>Decay of the glycolytic pathway and adaptation to intranuclear parasitism within Enterocytozoonidae microsporidia.</title>
        <authorList>
            <person name="Wiredu Boakye D."/>
            <person name="Jaroenlak P."/>
            <person name="Prachumwat A."/>
            <person name="Williams T.A."/>
            <person name="Bateman K.S."/>
            <person name="Itsathitphaisarn O."/>
            <person name="Sritunyalucksana K."/>
            <person name="Paszkiewicz K.H."/>
            <person name="Moore K.A."/>
            <person name="Stentiford G.D."/>
            <person name="Williams B.A."/>
        </authorList>
    </citation>
    <scope>NUCLEOTIDE SEQUENCE [LARGE SCALE GENOMIC DNA]</scope>
    <source>
        <strain evidence="9">canceri</strain>
    </source>
</reference>
<keyword evidence="4 6" id="KW-1133">Transmembrane helix</keyword>
<dbReference type="InterPro" id="IPR027417">
    <property type="entry name" value="P-loop_NTPase"/>
</dbReference>
<feature type="transmembrane region" description="Helical" evidence="6">
    <location>
        <begin position="759"/>
        <end position="785"/>
    </location>
</feature>
<feature type="transmembrane region" description="Helical" evidence="6">
    <location>
        <begin position="568"/>
        <end position="588"/>
    </location>
</feature>
<name>A0A1X0QLG8_9MICR</name>